<keyword evidence="1" id="KW-0175">Coiled coil</keyword>
<keyword evidence="4" id="KW-1185">Reference proteome</keyword>
<protein>
    <submittedName>
        <fullName evidence="3">Uncharacterized protein</fullName>
    </submittedName>
</protein>
<evidence type="ECO:0000313" key="4">
    <source>
        <dbReference type="Proteomes" id="UP000186817"/>
    </source>
</evidence>
<feature type="coiled-coil region" evidence="1">
    <location>
        <begin position="90"/>
        <end position="122"/>
    </location>
</feature>
<sequence length="587" mass="67088">MANEALAGASHPVTPENLDDILLQASAHVFAGKPEAPPPSAWQQPETALRLQDVWEHRAEHLRLAKQVRIAFMCMHGRAIRCMWNFWSQYAQYQRSRKELRRSSHRLRKAKLVRQLEDAEQAYWDGIFNDGAQAHDSHLTEGVQAAAQEVLEAVARREYNNNVARGALMWAEVPCDLATLLMSWYRSEYALGQRGDGGYTRLNERLSADWSERHATCFADDFLFQWVLESQKACKAMCLDVGVIFEVFASHRLKSFQPCSTMFEVAELWRKKQAETPEQITCSLGVMMLRRLLQELSNRLSHALKSPEVLAALVKQEMVTDKQDWMYMLWDKDNGKLMPQMPRATRCPPRTYSKPFRLEADTKNALAPFLIDVSGRQDVSGYGGTLLWVCALAARLMSLYASLDKPASEVVDDASLAMYLWLRRIPHPRQFVADLGVRHYFVQYPSDADTTTQIRAQIYQELEHANLDVAITFFRHMLDQSHREDFYEDIYRHILSHMITEPRPITAMHPTLFHQPAQSSVDPIRVPRAPLTLESQVETQDDHDDLRESRNGCPSPAPTLIESSGSEATMDYGDSRVLAFMDDDADT</sequence>
<reference evidence="3 4" key="1">
    <citation type="submission" date="2016-02" db="EMBL/GenBank/DDBJ databases">
        <title>Genome analysis of coral dinoflagellate symbionts highlights evolutionary adaptations to a symbiotic lifestyle.</title>
        <authorList>
            <person name="Aranda M."/>
            <person name="Li Y."/>
            <person name="Liew Y.J."/>
            <person name="Baumgarten S."/>
            <person name="Simakov O."/>
            <person name="Wilson M."/>
            <person name="Piel J."/>
            <person name="Ashoor H."/>
            <person name="Bougouffa S."/>
            <person name="Bajic V.B."/>
            <person name="Ryu T."/>
            <person name="Ravasi T."/>
            <person name="Bayer T."/>
            <person name="Micklem G."/>
            <person name="Kim H."/>
            <person name="Bhak J."/>
            <person name="Lajeunesse T.C."/>
            <person name="Voolstra C.R."/>
        </authorList>
    </citation>
    <scope>NUCLEOTIDE SEQUENCE [LARGE SCALE GENOMIC DNA]</scope>
    <source>
        <strain evidence="3 4">CCMP2467</strain>
    </source>
</reference>
<feature type="region of interest" description="Disordered" evidence="2">
    <location>
        <begin position="531"/>
        <end position="570"/>
    </location>
</feature>
<dbReference type="OrthoDB" id="410079at2759"/>
<comment type="caution">
    <text evidence="3">The sequence shown here is derived from an EMBL/GenBank/DDBJ whole genome shotgun (WGS) entry which is preliminary data.</text>
</comment>
<organism evidence="3 4">
    <name type="scientific">Symbiodinium microadriaticum</name>
    <name type="common">Dinoflagellate</name>
    <name type="synonym">Zooxanthella microadriatica</name>
    <dbReference type="NCBI Taxonomy" id="2951"/>
    <lineage>
        <taxon>Eukaryota</taxon>
        <taxon>Sar</taxon>
        <taxon>Alveolata</taxon>
        <taxon>Dinophyceae</taxon>
        <taxon>Suessiales</taxon>
        <taxon>Symbiodiniaceae</taxon>
        <taxon>Symbiodinium</taxon>
    </lineage>
</organism>
<dbReference type="AlphaFoldDB" id="A0A1Q9EK39"/>
<evidence type="ECO:0000256" key="2">
    <source>
        <dbReference type="SAM" id="MobiDB-lite"/>
    </source>
</evidence>
<dbReference type="Proteomes" id="UP000186817">
    <property type="component" value="Unassembled WGS sequence"/>
</dbReference>
<name>A0A1Q9EK39_SYMMI</name>
<evidence type="ECO:0000256" key="1">
    <source>
        <dbReference type="SAM" id="Coils"/>
    </source>
</evidence>
<gene>
    <name evidence="3" type="ORF">AK812_SmicGene8779</name>
</gene>
<dbReference type="EMBL" id="LSRX01000131">
    <property type="protein sequence ID" value="OLQ07816.1"/>
    <property type="molecule type" value="Genomic_DNA"/>
</dbReference>
<proteinExistence type="predicted"/>
<evidence type="ECO:0000313" key="3">
    <source>
        <dbReference type="EMBL" id="OLQ07816.1"/>
    </source>
</evidence>
<accession>A0A1Q9EK39</accession>